<organism evidence="1 2">
    <name type="scientific">Linum trigynum</name>
    <dbReference type="NCBI Taxonomy" id="586398"/>
    <lineage>
        <taxon>Eukaryota</taxon>
        <taxon>Viridiplantae</taxon>
        <taxon>Streptophyta</taxon>
        <taxon>Embryophyta</taxon>
        <taxon>Tracheophyta</taxon>
        <taxon>Spermatophyta</taxon>
        <taxon>Magnoliopsida</taxon>
        <taxon>eudicotyledons</taxon>
        <taxon>Gunneridae</taxon>
        <taxon>Pentapetalae</taxon>
        <taxon>rosids</taxon>
        <taxon>fabids</taxon>
        <taxon>Malpighiales</taxon>
        <taxon>Linaceae</taxon>
        <taxon>Linum</taxon>
    </lineage>
</organism>
<name>A0AAV2CFP5_9ROSI</name>
<dbReference type="Proteomes" id="UP001497516">
    <property type="component" value="Chromosome 1"/>
</dbReference>
<dbReference type="AlphaFoldDB" id="A0AAV2CFP5"/>
<accession>A0AAV2CFP5</accession>
<evidence type="ECO:0000313" key="1">
    <source>
        <dbReference type="EMBL" id="CAL1354971.1"/>
    </source>
</evidence>
<reference evidence="1 2" key="1">
    <citation type="submission" date="2024-04" db="EMBL/GenBank/DDBJ databases">
        <authorList>
            <person name="Fracassetti M."/>
        </authorList>
    </citation>
    <scope>NUCLEOTIDE SEQUENCE [LARGE SCALE GENOMIC DNA]</scope>
</reference>
<evidence type="ECO:0000313" key="2">
    <source>
        <dbReference type="Proteomes" id="UP001497516"/>
    </source>
</evidence>
<keyword evidence="2" id="KW-1185">Reference proteome</keyword>
<gene>
    <name evidence="1" type="ORF">LTRI10_LOCUS2752</name>
</gene>
<sequence>MYLDHPYVQGLRLHPDYADQFRRVLNGVFHWHHHLVWGVIYQLHCLDEIAATISHPHWQVLLCTHDSTCTELVWEFYSTFQYRPKASRESQGASVLFCHISCPS</sequence>
<dbReference type="EMBL" id="OZ034813">
    <property type="protein sequence ID" value="CAL1354971.1"/>
    <property type="molecule type" value="Genomic_DNA"/>
</dbReference>
<protein>
    <submittedName>
        <fullName evidence="1">Uncharacterized protein</fullName>
    </submittedName>
</protein>
<proteinExistence type="predicted"/>